<dbReference type="InterPro" id="IPR019496">
    <property type="entry name" value="NUFIP1_cons_dom"/>
</dbReference>
<comment type="caution">
    <text evidence="3">The sequence shown here is derived from an EMBL/GenBank/DDBJ whole genome shotgun (WGS) entry which is preliminary data.</text>
</comment>
<protein>
    <recommendedName>
        <fullName evidence="2">FMR1-interacting protein 1 conserved domain-containing protein</fullName>
    </recommendedName>
</protein>
<evidence type="ECO:0000259" key="2">
    <source>
        <dbReference type="Pfam" id="PF10453"/>
    </source>
</evidence>
<feature type="compositionally biased region" description="Basic residues" evidence="1">
    <location>
        <begin position="383"/>
        <end position="400"/>
    </location>
</feature>
<feature type="region of interest" description="Disordered" evidence="1">
    <location>
        <begin position="1"/>
        <end position="33"/>
    </location>
</feature>
<evidence type="ECO:0000256" key="1">
    <source>
        <dbReference type="SAM" id="MobiDB-lite"/>
    </source>
</evidence>
<feature type="compositionally biased region" description="Basic residues" evidence="1">
    <location>
        <begin position="518"/>
        <end position="534"/>
    </location>
</feature>
<dbReference type="Pfam" id="PF10453">
    <property type="entry name" value="NUFIP1"/>
    <property type="match status" value="1"/>
</dbReference>
<feature type="region of interest" description="Disordered" evidence="1">
    <location>
        <begin position="650"/>
        <end position="697"/>
    </location>
</feature>
<sequence>MLPGRNSRPQHPSQFQTNGTAPSAPLQVMGNPGSFMPNHMQIQPQVAIPNNNPNTHFSSGQLLAFQMNQMNYANSQQKGQFLAQNVVNPPQFLNQNVGFGGLPNPMQNINQLLQMQMAMQMASYGQVVPGTVPLYPNQASQGMGIQNSNIAMNAHLGRGNASGTVQQLMNGNLSTRMANATPQLQGHSPVMNSFGIVQQPQTQNFNAPAPANQQVSQGMGPQSSNLGMNAHLGLVNANVAVQQSNNGLSKQMPNATQQLQGQLPLMNSFGSVQQPQTQNFNAPASANTQVCQGMGPQISNFAVNAHLGLLNANGAVQQMPNMNQQLLGQLPLMNPFGFVQQPQTQNFNALASTNTQANPGCVVGINPSRDNQQNSYNSNFSRNQKHGAKKSKFGKGKFSTHNKSLEKGRHRSGEKKNILANSVKPEMEKKRSLLVTYSAQEIRQWREERRKNYPSKANIEKQVTEKMVESEDRSCAAKLRRQQLKEILAKQAELGFEVAEIPSSYLSDTEKQVDGKERKRPQSRKEKFQKRFNKREKFNRNDRFSKKPRFGNSDSSNTCDQKGVSAGKVDVNRESVTNVKKSAREPTLLQKLLSSDIRRDKRRLLQVFRFMTMNSFFKDQPEKPLRFPRVLLKETGEEIEAAEEIYDAIDTTISKSSDDSDNGDEDNITEFTEAASELQENGYSESEEPQEEGQLTD</sequence>
<evidence type="ECO:0000313" key="4">
    <source>
        <dbReference type="Proteomes" id="UP000823775"/>
    </source>
</evidence>
<accession>A0ABS8V9K6</accession>
<dbReference type="PANTHER" id="PTHR13309">
    <property type="entry name" value="NUCLEAR FRAGILE X MENTAL RETARDATION PROTEIN INTERACTING PROTEIN 1"/>
    <property type="match status" value="1"/>
</dbReference>
<organism evidence="3 4">
    <name type="scientific">Datura stramonium</name>
    <name type="common">Jimsonweed</name>
    <name type="synonym">Common thornapple</name>
    <dbReference type="NCBI Taxonomy" id="4076"/>
    <lineage>
        <taxon>Eukaryota</taxon>
        <taxon>Viridiplantae</taxon>
        <taxon>Streptophyta</taxon>
        <taxon>Embryophyta</taxon>
        <taxon>Tracheophyta</taxon>
        <taxon>Spermatophyta</taxon>
        <taxon>Magnoliopsida</taxon>
        <taxon>eudicotyledons</taxon>
        <taxon>Gunneridae</taxon>
        <taxon>Pentapetalae</taxon>
        <taxon>asterids</taxon>
        <taxon>lamiids</taxon>
        <taxon>Solanales</taxon>
        <taxon>Solanaceae</taxon>
        <taxon>Solanoideae</taxon>
        <taxon>Datureae</taxon>
        <taxon>Datura</taxon>
    </lineage>
</organism>
<feature type="region of interest" description="Disordered" evidence="1">
    <location>
        <begin position="507"/>
        <end position="567"/>
    </location>
</feature>
<reference evidence="3 4" key="1">
    <citation type="journal article" date="2021" name="BMC Genomics">
        <title>Datura genome reveals duplications of psychoactive alkaloid biosynthetic genes and high mutation rate following tissue culture.</title>
        <authorList>
            <person name="Rajewski A."/>
            <person name="Carter-House D."/>
            <person name="Stajich J."/>
            <person name="Litt A."/>
        </authorList>
    </citation>
    <scope>NUCLEOTIDE SEQUENCE [LARGE SCALE GENOMIC DNA]</scope>
    <source>
        <strain evidence="3">AR-01</strain>
    </source>
</reference>
<dbReference type="PANTHER" id="PTHR13309:SF0">
    <property type="entry name" value="FMR1-INTERACTING PROTEIN NUFIP1"/>
    <property type="match status" value="1"/>
</dbReference>
<evidence type="ECO:0000313" key="3">
    <source>
        <dbReference type="EMBL" id="MCD9643051.1"/>
    </source>
</evidence>
<feature type="compositionally biased region" description="Basic and acidic residues" evidence="1">
    <location>
        <begin position="535"/>
        <end position="545"/>
    </location>
</feature>
<proteinExistence type="predicted"/>
<dbReference type="Proteomes" id="UP000823775">
    <property type="component" value="Unassembled WGS sequence"/>
</dbReference>
<feature type="compositionally biased region" description="Basic and acidic residues" evidence="1">
    <location>
        <begin position="508"/>
        <end position="517"/>
    </location>
</feature>
<feature type="compositionally biased region" description="Acidic residues" evidence="1">
    <location>
        <begin position="659"/>
        <end position="668"/>
    </location>
</feature>
<feature type="region of interest" description="Disordered" evidence="1">
    <location>
        <begin position="379"/>
        <end position="413"/>
    </location>
</feature>
<dbReference type="InterPro" id="IPR039136">
    <property type="entry name" value="NUFIP1-like"/>
</dbReference>
<gene>
    <name evidence="3" type="ORF">HAX54_030157</name>
</gene>
<keyword evidence="4" id="KW-1185">Reference proteome</keyword>
<feature type="compositionally biased region" description="Polar residues" evidence="1">
    <location>
        <begin position="7"/>
        <end position="21"/>
    </location>
</feature>
<dbReference type="EMBL" id="JACEIK010003767">
    <property type="protein sequence ID" value="MCD9643051.1"/>
    <property type="molecule type" value="Genomic_DNA"/>
</dbReference>
<name>A0ABS8V9K6_DATST</name>
<feature type="domain" description="FMR1-interacting protein 1 conserved" evidence="2">
    <location>
        <begin position="425"/>
        <end position="469"/>
    </location>
</feature>